<dbReference type="Proteomes" id="UP000305840">
    <property type="component" value="Unassembled WGS sequence"/>
</dbReference>
<gene>
    <name evidence="2" type="ORF">FCV91_10520</name>
</gene>
<evidence type="ECO:0000313" key="3">
    <source>
        <dbReference type="Proteomes" id="UP000305840"/>
    </source>
</evidence>
<feature type="transmembrane region" description="Helical" evidence="1">
    <location>
        <begin position="53"/>
        <end position="72"/>
    </location>
</feature>
<accession>A0A4V5RQ20</accession>
<dbReference type="AlphaFoldDB" id="A0A4V5RQ20"/>
<dbReference type="Pfam" id="PF14002">
    <property type="entry name" value="YniB"/>
    <property type="match status" value="1"/>
</dbReference>
<evidence type="ECO:0008006" key="4">
    <source>
        <dbReference type="Google" id="ProtNLM"/>
    </source>
</evidence>
<feature type="transmembrane region" description="Helical" evidence="1">
    <location>
        <begin position="92"/>
        <end position="115"/>
    </location>
</feature>
<feature type="transmembrane region" description="Helical" evidence="1">
    <location>
        <begin position="167"/>
        <end position="189"/>
    </location>
</feature>
<feature type="transmembrane region" description="Helical" evidence="1">
    <location>
        <begin position="14"/>
        <end position="33"/>
    </location>
</feature>
<organism evidence="2 3">
    <name type="scientific">Vibrio lentus</name>
    <dbReference type="NCBI Taxonomy" id="136468"/>
    <lineage>
        <taxon>Bacteria</taxon>
        <taxon>Pseudomonadati</taxon>
        <taxon>Pseudomonadota</taxon>
        <taxon>Gammaproteobacteria</taxon>
        <taxon>Vibrionales</taxon>
        <taxon>Vibrionaceae</taxon>
        <taxon>Vibrio</taxon>
    </lineage>
</organism>
<comment type="caution">
    <text evidence="2">The sequence shown here is derived from an EMBL/GenBank/DDBJ whole genome shotgun (WGS) entry which is preliminary data.</text>
</comment>
<name>A0A4V5RQ20_9VIBR</name>
<reference evidence="2 3" key="1">
    <citation type="submission" date="2019-04" db="EMBL/GenBank/DDBJ databases">
        <title>A reverse ecology approach based on a biological definition of microbial populations.</title>
        <authorList>
            <person name="Arevalo P."/>
            <person name="Vaninsberghe D."/>
            <person name="Elsherbini J."/>
            <person name="Gore J."/>
            <person name="Polz M."/>
        </authorList>
    </citation>
    <scope>NUCLEOTIDE SEQUENCE [LARGE SCALE GENOMIC DNA]</scope>
    <source>
        <strain evidence="2 3">10N.222.48.A1</strain>
    </source>
</reference>
<sequence>MKFKDLKNKARKKFWIGMLGSLSFGFISLVAFLKGLHFSFENQDAIGNYLSSLIGKLINFIYSFTDFIPFFWEKLWPNLPVLNLNNLLQESNYYFFALLAITLFFVIQLQESFWLKSKINKILREVEDEELKGDIKRQRGHTEGPRPDILELDINVNTPEPWFKKPLGLLVIGLAIAVIGKLLTTLLGMEA</sequence>
<keyword evidence="1" id="KW-0812">Transmembrane</keyword>
<dbReference type="InterPro" id="IPR025229">
    <property type="entry name" value="YniB-like"/>
</dbReference>
<keyword evidence="1" id="KW-1133">Transmembrane helix</keyword>
<evidence type="ECO:0000313" key="2">
    <source>
        <dbReference type="EMBL" id="TKG09441.1"/>
    </source>
</evidence>
<keyword evidence="1" id="KW-0472">Membrane</keyword>
<evidence type="ECO:0000256" key="1">
    <source>
        <dbReference type="SAM" id="Phobius"/>
    </source>
</evidence>
<protein>
    <recommendedName>
        <fullName evidence="4">YniB-like protein</fullName>
    </recommendedName>
</protein>
<dbReference type="RefSeq" id="WP_017083975.1">
    <property type="nucleotide sequence ID" value="NZ_SYVO01000029.1"/>
</dbReference>
<proteinExistence type="predicted"/>
<dbReference type="EMBL" id="SYVO01000029">
    <property type="protein sequence ID" value="TKG09441.1"/>
    <property type="molecule type" value="Genomic_DNA"/>
</dbReference>